<evidence type="ECO:0000313" key="2">
    <source>
        <dbReference type="Proteomes" id="UP001168435"/>
    </source>
</evidence>
<keyword evidence="2" id="KW-1185">Reference proteome</keyword>
<dbReference type="EMBL" id="JAUEIQ010000007">
    <property type="protein sequence ID" value="MDN0064221.1"/>
    <property type="molecule type" value="Genomic_DNA"/>
</dbReference>
<reference evidence="1" key="1">
    <citation type="submission" date="2023-06" db="EMBL/GenBank/DDBJ databases">
        <authorList>
            <person name="Zeman M."/>
            <person name="Kubasova T."/>
            <person name="Jahodarova E."/>
            <person name="Nykrynova M."/>
            <person name="Rychlik I."/>
        </authorList>
    </citation>
    <scope>NUCLEOTIDE SEQUENCE</scope>
    <source>
        <strain evidence="1">176_SSukc20</strain>
    </source>
</reference>
<dbReference type="Proteomes" id="UP001168435">
    <property type="component" value="Unassembled WGS sequence"/>
</dbReference>
<comment type="caution">
    <text evidence="1">The sequence shown here is derived from an EMBL/GenBank/DDBJ whole genome shotgun (WGS) entry which is preliminary data.</text>
</comment>
<gene>
    <name evidence="1" type="ORF">QVN30_07860</name>
</gene>
<accession>A0ABT7XFM6</accession>
<name>A0ABT7XFM6_9ACTN</name>
<protein>
    <submittedName>
        <fullName evidence="1">Uncharacterized protein</fullName>
    </submittedName>
</protein>
<proteinExistence type="predicted"/>
<evidence type="ECO:0000313" key="1">
    <source>
        <dbReference type="EMBL" id="MDN0064221.1"/>
    </source>
</evidence>
<sequence length="84" mass="9452">MFFDRFFKAGKDDTETDRLLRSHPRDAHGRVIYLDDEVVLGGRVLQVVAMSHKGKIVVREPGSTGRGGKWVDSRKAVLRDGGER</sequence>
<dbReference type="RefSeq" id="WP_087200621.1">
    <property type="nucleotide sequence ID" value="NZ_JAUEIM010000020.1"/>
</dbReference>
<reference evidence="1" key="2">
    <citation type="submission" date="2024-05" db="EMBL/GenBank/DDBJ databases">
        <title>Identification and characterization of horizontal gene transfer across gut microbiota members of farm animals based on homology search.</title>
        <authorList>
            <person name="Schwarzerova J."/>
            <person name="Nykrynova M."/>
            <person name="Jureckova K."/>
            <person name="Cejkova D."/>
            <person name="Rychlik I."/>
        </authorList>
    </citation>
    <scope>NUCLEOTIDE SEQUENCE</scope>
    <source>
        <strain evidence="1">176_SSukc20</strain>
    </source>
</reference>
<organism evidence="1 2">
    <name type="scientific">Collinsella ihumii</name>
    <dbReference type="NCBI Taxonomy" id="1720204"/>
    <lineage>
        <taxon>Bacteria</taxon>
        <taxon>Bacillati</taxon>
        <taxon>Actinomycetota</taxon>
        <taxon>Coriobacteriia</taxon>
        <taxon>Coriobacteriales</taxon>
        <taxon>Coriobacteriaceae</taxon>
        <taxon>Collinsella</taxon>
    </lineage>
</organism>